<keyword evidence="7" id="KW-1185">Reference proteome</keyword>
<dbReference type="Proteomes" id="UP001500540">
    <property type="component" value="Unassembled WGS sequence"/>
</dbReference>
<dbReference type="Gene3D" id="1.10.10.10">
    <property type="entry name" value="Winged helix-like DNA-binding domain superfamily/Winged helix DNA-binding domain"/>
    <property type="match status" value="1"/>
</dbReference>
<dbReference type="PROSITE" id="PS51077">
    <property type="entry name" value="HTH_ICLR"/>
    <property type="match status" value="1"/>
</dbReference>
<keyword evidence="3" id="KW-0804">Transcription</keyword>
<comment type="caution">
    <text evidence="6">The sequence shown here is derived from an EMBL/GenBank/DDBJ whole genome shotgun (WGS) entry which is preliminary data.</text>
</comment>
<dbReference type="PANTHER" id="PTHR30136">
    <property type="entry name" value="HELIX-TURN-HELIX TRANSCRIPTIONAL REGULATOR, ICLR FAMILY"/>
    <property type="match status" value="1"/>
</dbReference>
<keyword evidence="1" id="KW-0805">Transcription regulation</keyword>
<gene>
    <name evidence="6" type="ORF">GCM10022240_18100</name>
</gene>
<evidence type="ECO:0000256" key="3">
    <source>
        <dbReference type="ARBA" id="ARBA00023163"/>
    </source>
</evidence>
<dbReference type="InterPro" id="IPR029016">
    <property type="entry name" value="GAF-like_dom_sf"/>
</dbReference>
<dbReference type="Gene3D" id="3.30.450.40">
    <property type="match status" value="1"/>
</dbReference>
<dbReference type="InterPro" id="IPR036388">
    <property type="entry name" value="WH-like_DNA-bd_sf"/>
</dbReference>
<protein>
    <submittedName>
        <fullName evidence="6">IclR family transcriptional regulator</fullName>
    </submittedName>
</protein>
<dbReference type="InterPro" id="IPR036390">
    <property type="entry name" value="WH_DNA-bd_sf"/>
</dbReference>
<dbReference type="RefSeq" id="WP_344782754.1">
    <property type="nucleotide sequence ID" value="NZ_BAABAF010000006.1"/>
</dbReference>
<evidence type="ECO:0000313" key="7">
    <source>
        <dbReference type="Proteomes" id="UP001500540"/>
    </source>
</evidence>
<dbReference type="EMBL" id="BAABAF010000006">
    <property type="protein sequence ID" value="GAA3766000.1"/>
    <property type="molecule type" value="Genomic_DNA"/>
</dbReference>
<dbReference type="InterPro" id="IPR005471">
    <property type="entry name" value="Tscrpt_reg_IclR_N"/>
</dbReference>
<accession>A0ABP7GJE4</accession>
<sequence>MRDLMQDEAAAPRPTAAGRVLAIFEVFRTASSALSMAEVSRRASLSMTTTHRLMHELLDWGAVERTDEGRYRLGTKMLELAASSGAALRLRERAVPALLRLHRMLRVLVVHLSIRDGFESVYVESFRSAHGTISTNRIGGRMPLHLTANGRILLAYADSAVQDAYLASPLEARTRFSDVDPAVLRGEFELVRERRWIITTGQVTENTGGIAAPVFDGHDRVVAAVGIVVNVAEQHLEDYVEMVRSAAAQITHAIETVED</sequence>
<reference evidence="7" key="1">
    <citation type="journal article" date="2019" name="Int. J. Syst. Evol. Microbiol.">
        <title>The Global Catalogue of Microorganisms (GCM) 10K type strain sequencing project: providing services to taxonomists for standard genome sequencing and annotation.</title>
        <authorList>
            <consortium name="The Broad Institute Genomics Platform"/>
            <consortium name="The Broad Institute Genome Sequencing Center for Infectious Disease"/>
            <person name="Wu L."/>
            <person name="Ma J."/>
        </authorList>
    </citation>
    <scope>NUCLEOTIDE SEQUENCE [LARGE SCALE GENOMIC DNA]</scope>
    <source>
        <strain evidence="7">JCM 16950</strain>
    </source>
</reference>
<dbReference type="SUPFAM" id="SSF46785">
    <property type="entry name" value="Winged helix' DNA-binding domain"/>
    <property type="match status" value="1"/>
</dbReference>
<evidence type="ECO:0000259" key="5">
    <source>
        <dbReference type="PROSITE" id="PS51078"/>
    </source>
</evidence>
<dbReference type="InterPro" id="IPR014757">
    <property type="entry name" value="Tscrpt_reg_IclR_C"/>
</dbReference>
<dbReference type="Pfam" id="PF01614">
    <property type="entry name" value="IclR_C"/>
    <property type="match status" value="1"/>
</dbReference>
<feature type="domain" description="IclR-ED" evidence="5">
    <location>
        <begin position="76"/>
        <end position="256"/>
    </location>
</feature>
<dbReference type="SMART" id="SM00346">
    <property type="entry name" value="HTH_ICLR"/>
    <property type="match status" value="1"/>
</dbReference>
<feature type="domain" description="HTH iclR-type" evidence="4">
    <location>
        <begin position="14"/>
        <end position="75"/>
    </location>
</feature>
<proteinExistence type="predicted"/>
<dbReference type="SUPFAM" id="SSF55781">
    <property type="entry name" value="GAF domain-like"/>
    <property type="match status" value="1"/>
</dbReference>
<dbReference type="PROSITE" id="PS51078">
    <property type="entry name" value="ICLR_ED"/>
    <property type="match status" value="1"/>
</dbReference>
<dbReference type="Pfam" id="PF09339">
    <property type="entry name" value="HTH_IclR"/>
    <property type="match status" value="1"/>
</dbReference>
<keyword evidence="2" id="KW-0238">DNA-binding</keyword>
<evidence type="ECO:0000313" key="6">
    <source>
        <dbReference type="EMBL" id="GAA3766000.1"/>
    </source>
</evidence>
<evidence type="ECO:0000259" key="4">
    <source>
        <dbReference type="PROSITE" id="PS51077"/>
    </source>
</evidence>
<name>A0ABP7GJE4_9MICO</name>
<organism evidence="6 7">
    <name type="scientific">Microbacterium kribbense</name>
    <dbReference type="NCBI Taxonomy" id="433645"/>
    <lineage>
        <taxon>Bacteria</taxon>
        <taxon>Bacillati</taxon>
        <taxon>Actinomycetota</taxon>
        <taxon>Actinomycetes</taxon>
        <taxon>Micrococcales</taxon>
        <taxon>Microbacteriaceae</taxon>
        <taxon>Microbacterium</taxon>
    </lineage>
</organism>
<dbReference type="InterPro" id="IPR050707">
    <property type="entry name" value="HTH_MetabolicPath_Reg"/>
</dbReference>
<evidence type="ECO:0000256" key="2">
    <source>
        <dbReference type="ARBA" id="ARBA00023125"/>
    </source>
</evidence>
<dbReference type="PANTHER" id="PTHR30136:SF24">
    <property type="entry name" value="HTH-TYPE TRANSCRIPTIONAL REPRESSOR ALLR"/>
    <property type="match status" value="1"/>
</dbReference>
<evidence type="ECO:0000256" key="1">
    <source>
        <dbReference type="ARBA" id="ARBA00023015"/>
    </source>
</evidence>